<dbReference type="SUPFAM" id="SSF54427">
    <property type="entry name" value="NTF2-like"/>
    <property type="match status" value="1"/>
</dbReference>
<evidence type="ECO:0000313" key="2">
    <source>
        <dbReference type="EMBL" id="BBY19541.1"/>
    </source>
</evidence>
<organism evidence="2 3">
    <name type="scientific">Mycolicibacterium litorale</name>
    <dbReference type="NCBI Taxonomy" id="758802"/>
    <lineage>
        <taxon>Bacteria</taxon>
        <taxon>Bacillati</taxon>
        <taxon>Actinomycetota</taxon>
        <taxon>Actinomycetes</taxon>
        <taxon>Mycobacteriales</taxon>
        <taxon>Mycobacteriaceae</taxon>
        <taxon>Mycolicibacterium</taxon>
    </lineage>
</organism>
<dbReference type="Pfam" id="PF13474">
    <property type="entry name" value="SnoaL_3"/>
    <property type="match status" value="1"/>
</dbReference>
<name>A0AAD1IRE8_9MYCO</name>
<dbReference type="NCBIfam" id="TIGR02246">
    <property type="entry name" value="SgcJ/EcaC family oxidoreductase"/>
    <property type="match status" value="1"/>
</dbReference>
<protein>
    <recommendedName>
        <fullName evidence="1">SnoaL-like domain-containing protein</fullName>
    </recommendedName>
</protein>
<dbReference type="InterPro" id="IPR011944">
    <property type="entry name" value="Steroid_delta5-4_isomerase"/>
</dbReference>
<reference evidence="2 3" key="1">
    <citation type="journal article" date="2019" name="Emerg. Microbes Infect.">
        <title>Comprehensive subspecies identification of 175 nontuberculous mycobacteria species based on 7547 genomic profiles.</title>
        <authorList>
            <person name="Matsumoto Y."/>
            <person name="Kinjo T."/>
            <person name="Motooka D."/>
            <person name="Nabeya D."/>
            <person name="Jung N."/>
            <person name="Uechi K."/>
            <person name="Horii T."/>
            <person name="Iida T."/>
            <person name="Fujita J."/>
            <person name="Nakamura S."/>
        </authorList>
    </citation>
    <scope>NUCLEOTIDE SEQUENCE [LARGE SCALE GENOMIC DNA]</scope>
    <source>
        <strain evidence="2 3">JCM 17423</strain>
    </source>
</reference>
<sequence>MPGTEVVRRVMDEWRAGIDSHDAQRVAAAFDEDAIFQGLRSYSVGRRGVADYYDSQPPGMTVTYQVLETRTLTDDLVLGYLSADFAYTDRPTVRLHLGVVVGRRDDDWRILHYQASSVPG</sequence>
<evidence type="ECO:0000313" key="3">
    <source>
        <dbReference type="Proteomes" id="UP000466607"/>
    </source>
</evidence>
<dbReference type="RefSeq" id="WP_134056250.1">
    <property type="nucleotide sequence ID" value="NZ_AP022586.1"/>
</dbReference>
<keyword evidence="3" id="KW-1185">Reference proteome</keyword>
<feature type="domain" description="SnoaL-like" evidence="1">
    <location>
        <begin position="7"/>
        <end position="118"/>
    </location>
</feature>
<evidence type="ECO:0000259" key="1">
    <source>
        <dbReference type="Pfam" id="PF13474"/>
    </source>
</evidence>
<dbReference type="Gene3D" id="3.10.450.50">
    <property type="match status" value="1"/>
</dbReference>
<accession>A0AAD1IRE8</accession>
<dbReference type="InterPro" id="IPR037401">
    <property type="entry name" value="SnoaL-like"/>
</dbReference>
<gene>
    <name evidence="2" type="ORF">MLIT_51330</name>
</gene>
<dbReference type="AlphaFoldDB" id="A0AAD1IRE8"/>
<dbReference type="InterPro" id="IPR032710">
    <property type="entry name" value="NTF2-like_dom_sf"/>
</dbReference>
<dbReference type="Proteomes" id="UP000466607">
    <property type="component" value="Chromosome"/>
</dbReference>
<proteinExistence type="predicted"/>
<dbReference type="EMBL" id="AP022586">
    <property type="protein sequence ID" value="BBY19541.1"/>
    <property type="molecule type" value="Genomic_DNA"/>
</dbReference>